<protein>
    <submittedName>
        <fullName evidence="2">Uncharacterized protein</fullName>
    </submittedName>
</protein>
<feature type="region of interest" description="Disordered" evidence="1">
    <location>
        <begin position="253"/>
        <end position="289"/>
    </location>
</feature>
<dbReference type="AlphaFoldDB" id="R4X956"/>
<feature type="region of interest" description="Disordered" evidence="1">
    <location>
        <begin position="1"/>
        <end position="82"/>
    </location>
</feature>
<sequence>MARTKVSQRTSQARAETRAVLAELPPVSLDMPDRRELASPCPTPVSRKRKRSGGCVGPMSPAQANVGSESPELPDGPVGEDRTCRQHWRARGARVEGSSSWRSFKLVVCECQDDHAMKTIVMPARRAASFALIDDAVRSSTGRSPDEGVYTDLEGNQLLRASELWGEYVDSGIPGLVWHPQFYAGVNSCAAAQVRIKHSLYRTARAIKGEQHYENDDDYDSESEDLAGEDEGTMEQVTPAPLPVVLKQSNKSWYSSSSSSPHNTPWTAMTSSSTGQITHLENSESRSSIKRQALVNVFDEDEVRLWTAREKSSQI</sequence>
<evidence type="ECO:0000256" key="1">
    <source>
        <dbReference type="SAM" id="MobiDB-lite"/>
    </source>
</evidence>
<keyword evidence="3" id="KW-1185">Reference proteome</keyword>
<comment type="caution">
    <text evidence="2">The sequence shown here is derived from an EMBL/GenBank/DDBJ whole genome shotgun (WGS) entry which is preliminary data.</text>
</comment>
<organism evidence="2 3">
    <name type="scientific">Taphrina deformans (strain PYCC 5710 / ATCC 11124 / CBS 356.35 / IMI 108563 / JCM 9778 / NBRC 8474)</name>
    <name type="common">Peach leaf curl fungus</name>
    <name type="synonym">Lalaria deformans</name>
    <dbReference type="NCBI Taxonomy" id="1097556"/>
    <lineage>
        <taxon>Eukaryota</taxon>
        <taxon>Fungi</taxon>
        <taxon>Dikarya</taxon>
        <taxon>Ascomycota</taxon>
        <taxon>Taphrinomycotina</taxon>
        <taxon>Taphrinomycetes</taxon>
        <taxon>Taphrinales</taxon>
        <taxon>Taphrinaceae</taxon>
        <taxon>Taphrina</taxon>
    </lineage>
</organism>
<name>R4X956_TAPDE</name>
<evidence type="ECO:0000313" key="2">
    <source>
        <dbReference type="EMBL" id="CCG82205.1"/>
    </source>
</evidence>
<dbReference type="VEuPathDB" id="FungiDB:TAPDE_002201"/>
<evidence type="ECO:0000313" key="3">
    <source>
        <dbReference type="Proteomes" id="UP000013776"/>
    </source>
</evidence>
<dbReference type="EMBL" id="CAHR02000074">
    <property type="protein sequence ID" value="CCG82205.1"/>
    <property type="molecule type" value="Genomic_DNA"/>
</dbReference>
<accession>R4X956</accession>
<feature type="compositionally biased region" description="Polar residues" evidence="1">
    <location>
        <begin position="1"/>
        <end position="14"/>
    </location>
</feature>
<feature type="compositionally biased region" description="Polar residues" evidence="1">
    <location>
        <begin position="261"/>
        <end position="280"/>
    </location>
</feature>
<reference evidence="2 3" key="1">
    <citation type="journal article" date="2013" name="MBio">
        <title>Genome sequencing of the plant pathogen Taphrina deformans, the causal agent of peach leaf curl.</title>
        <authorList>
            <person name="Cisse O.H."/>
            <person name="Almeida J.M.G.C.F."/>
            <person name="Fonseca A."/>
            <person name="Kumar A.A."/>
            <person name="Salojaervi J."/>
            <person name="Overmyer K."/>
            <person name="Hauser P.M."/>
            <person name="Pagni M."/>
        </authorList>
    </citation>
    <scope>NUCLEOTIDE SEQUENCE [LARGE SCALE GENOMIC DNA]</scope>
    <source>
        <strain evidence="3">PYCC 5710 / ATCC 11124 / CBS 356.35 / IMI 108563 / JCM 9778 / NBRC 8474</strain>
    </source>
</reference>
<gene>
    <name evidence="2" type="ORF">TAPDE_002201</name>
</gene>
<proteinExistence type="predicted"/>
<dbReference type="Proteomes" id="UP000013776">
    <property type="component" value="Unassembled WGS sequence"/>
</dbReference>